<evidence type="ECO:0000313" key="1">
    <source>
        <dbReference type="EMBL" id="GHE84448.1"/>
    </source>
</evidence>
<evidence type="ECO:0000313" key="2">
    <source>
        <dbReference type="Proteomes" id="UP000626370"/>
    </source>
</evidence>
<sequence>MKQDLTSSLVARQNVLNNQYALEKLEEHLELGGLVHNGEIIFTKSQVAEILAIDERTVDRYLVKESGELKSNGYKVIKGKPLKELKLNYVDDMNVVDILDPKSPSLGVFNFRALLNIAMLVTESERAKSIRSRLLDIVLDVVAEKTGGQTRFINQRDADYLPTAYLEESYRKQFTNALRDYLDLGPYKYGVYTDKLYQAIFLENSAEYKKVLSLADKDKTRETMYVEVLKVIASFEHGLAEDMKVFFNKHGRKLTPAELDLLIIEAKESPYLKPSIEDARIRMASRDLGFRAALHQKLEGYVQAVPQGDFDKFLGDKSRSLEDQLSDTRTLDVLKRLKDR</sequence>
<dbReference type="Proteomes" id="UP000626370">
    <property type="component" value="Unassembled WGS sequence"/>
</dbReference>
<accession>A0ABQ3IH74</accession>
<dbReference type="RefSeq" id="WP_189377230.1">
    <property type="nucleotide sequence ID" value="NZ_BNAH01000004.1"/>
</dbReference>
<gene>
    <name evidence="1" type="ORF">GCM10011501_11440</name>
</gene>
<proteinExistence type="predicted"/>
<evidence type="ECO:0008006" key="3">
    <source>
        <dbReference type="Google" id="ProtNLM"/>
    </source>
</evidence>
<reference evidence="2" key="1">
    <citation type="journal article" date="2019" name="Int. J. Syst. Evol. Microbiol.">
        <title>The Global Catalogue of Microorganisms (GCM) 10K type strain sequencing project: providing services to taxonomists for standard genome sequencing and annotation.</title>
        <authorList>
            <consortium name="The Broad Institute Genomics Platform"/>
            <consortium name="The Broad Institute Genome Sequencing Center for Infectious Disease"/>
            <person name="Wu L."/>
            <person name="Ma J."/>
        </authorList>
    </citation>
    <scope>NUCLEOTIDE SEQUENCE [LARGE SCALE GENOMIC DNA]</scope>
    <source>
        <strain evidence="2">CGMCC 1.15922</strain>
    </source>
</reference>
<name>A0ABQ3IH74_9GAMM</name>
<dbReference type="EMBL" id="BNAH01000004">
    <property type="protein sequence ID" value="GHE84448.1"/>
    <property type="molecule type" value="Genomic_DNA"/>
</dbReference>
<organism evidence="1 2">
    <name type="scientific">Thalassotalea profundi</name>
    <dbReference type="NCBI Taxonomy" id="2036687"/>
    <lineage>
        <taxon>Bacteria</taxon>
        <taxon>Pseudomonadati</taxon>
        <taxon>Pseudomonadota</taxon>
        <taxon>Gammaproteobacteria</taxon>
        <taxon>Alteromonadales</taxon>
        <taxon>Colwelliaceae</taxon>
        <taxon>Thalassotalea</taxon>
    </lineage>
</organism>
<keyword evidence="2" id="KW-1185">Reference proteome</keyword>
<comment type="caution">
    <text evidence="1">The sequence shown here is derived from an EMBL/GenBank/DDBJ whole genome shotgun (WGS) entry which is preliminary data.</text>
</comment>
<protein>
    <recommendedName>
        <fullName evidence="3">DNA-binding protein</fullName>
    </recommendedName>
</protein>